<name>A0A5B0R1E7_PUCGR</name>
<proteinExistence type="predicted"/>
<dbReference type="OrthoDB" id="10372536at2759"/>
<evidence type="ECO:0000256" key="2">
    <source>
        <dbReference type="SAM" id="SignalP"/>
    </source>
</evidence>
<comment type="caution">
    <text evidence="3">The sequence shown here is derived from an EMBL/GenBank/DDBJ whole genome shotgun (WGS) entry which is preliminary data.</text>
</comment>
<keyword evidence="2" id="KW-0732">Signal</keyword>
<dbReference type="AlphaFoldDB" id="A0A5B0R1E7"/>
<evidence type="ECO:0000313" key="4">
    <source>
        <dbReference type="Proteomes" id="UP000324748"/>
    </source>
</evidence>
<feature type="region of interest" description="Disordered" evidence="1">
    <location>
        <begin position="421"/>
        <end position="447"/>
    </location>
</feature>
<organism evidence="3 4">
    <name type="scientific">Puccinia graminis f. sp. tritici</name>
    <dbReference type="NCBI Taxonomy" id="56615"/>
    <lineage>
        <taxon>Eukaryota</taxon>
        <taxon>Fungi</taxon>
        <taxon>Dikarya</taxon>
        <taxon>Basidiomycota</taxon>
        <taxon>Pucciniomycotina</taxon>
        <taxon>Pucciniomycetes</taxon>
        <taxon>Pucciniales</taxon>
        <taxon>Pucciniaceae</taxon>
        <taxon>Puccinia</taxon>
    </lineage>
</organism>
<evidence type="ECO:0000313" key="3">
    <source>
        <dbReference type="EMBL" id="KAA1119326.1"/>
    </source>
</evidence>
<evidence type="ECO:0000256" key="1">
    <source>
        <dbReference type="SAM" id="MobiDB-lite"/>
    </source>
</evidence>
<gene>
    <name evidence="3" type="ORF">PGT21_022176</name>
</gene>
<dbReference type="EMBL" id="VSWC01000001">
    <property type="protein sequence ID" value="KAA1119326.1"/>
    <property type="molecule type" value="Genomic_DNA"/>
</dbReference>
<accession>A0A5B0R1E7</accession>
<feature type="signal peptide" evidence="2">
    <location>
        <begin position="1"/>
        <end position="25"/>
    </location>
</feature>
<keyword evidence="4" id="KW-1185">Reference proteome</keyword>
<sequence>MICDALISTRLCRIYLGVWVLCANAAEDLAWYEWGPLNSQDLADRQAPNLDALLHASLTPTLPNSDGAKVVNTAAQSTYSYSNSEKSLQQAHLEVGRNVQDWGPQLPGIHGTSTTSVLPILDSALTTWSDPYSELATNVRGGHPNSAIGNTQFHLSHVPNTGGLSAASTGWLDPIHQAWLAQRPDGPISHNSPLGAGAETAPWLTEMDAGSSHQYSTHGMTAMRSSKQSTNLPYPSFLYSGSHAMVQPSKKIKIDRPLADAHVQSSSIETMSSDPLIAFQNQPGSANKFNLMINSSLGREAFSGNYISTNPMDHQPWNNLLPNEDMMFQGRPAFQFATNMVRPEERGFKRPIDILRFDLPVFLPYDDPADRLLVDSMISFIDAIKTETSQPFISGDQLSRIHEILSDFSGQFIARKRKEATTKIRKPASARPDPQTQKIPHIHNSSRKWRQKNMQNLSVNRLMSKRHLWYKFWNKRTGIDLQDAATDMSVQVTFKRDLTILLFYVDMIGILFQQPQLDSDIHKDINHTLLRQALGIAYTDAPKKGACKSKPNEICNVNSNLNRKKKSYQVKLIWYWIEKLILSSNNPFLQLIFFPNQDGKIEKNTKVFFNNLFHYSIENLNQRLEKYKYLYN</sequence>
<dbReference type="Proteomes" id="UP000324748">
    <property type="component" value="Unassembled WGS sequence"/>
</dbReference>
<reference evidence="3 4" key="1">
    <citation type="submission" date="2019-05" db="EMBL/GenBank/DDBJ databases">
        <title>Emergence of the Ug99 lineage of the wheat stem rust pathogen through somatic hybridization.</title>
        <authorList>
            <person name="Li F."/>
            <person name="Upadhyaya N.M."/>
            <person name="Sperschneider J."/>
            <person name="Matny O."/>
            <person name="Nguyen-Phuc H."/>
            <person name="Mago R."/>
            <person name="Raley C."/>
            <person name="Miller M.E."/>
            <person name="Silverstein K.A.T."/>
            <person name="Henningsen E."/>
            <person name="Hirsch C.D."/>
            <person name="Visser B."/>
            <person name="Pretorius Z.A."/>
            <person name="Steffenson B.J."/>
            <person name="Schwessinger B."/>
            <person name="Dodds P.N."/>
            <person name="Figueroa M."/>
        </authorList>
    </citation>
    <scope>NUCLEOTIDE SEQUENCE [LARGE SCALE GENOMIC DNA]</scope>
    <source>
        <strain evidence="3">21-0</strain>
    </source>
</reference>
<protein>
    <submittedName>
        <fullName evidence="3">Uncharacterized protein</fullName>
    </submittedName>
</protein>
<feature type="chain" id="PRO_5022939374" evidence="2">
    <location>
        <begin position="26"/>
        <end position="632"/>
    </location>
</feature>